<evidence type="ECO:0000313" key="2">
    <source>
        <dbReference type="Proteomes" id="UP001480082"/>
    </source>
</evidence>
<name>A0ACC6T4L1_9HYPH</name>
<keyword evidence="1" id="KW-0808">Transferase</keyword>
<gene>
    <name evidence="1" type="ORF">NKI81_23480</name>
</gene>
<protein>
    <submittedName>
        <fullName evidence="1">Polysaccharide pyruvyl transferase family protein</fullName>
    </submittedName>
</protein>
<reference evidence="1 2" key="1">
    <citation type="journal article" date="2024" name="Proc. Natl. Acad. Sci. U.S.A.">
        <title>The evolutionary genomics of adaptation to stress in wild rhizobium bacteria.</title>
        <authorList>
            <person name="Kehlet-Delgado H."/>
            <person name="Montoya A.P."/>
            <person name="Jensen K.T."/>
            <person name="Wendlandt C.E."/>
            <person name="Dexheimer C."/>
            <person name="Roberts M."/>
            <person name="Torres Martinez L."/>
            <person name="Friesen M.L."/>
            <person name="Griffitts J.S."/>
            <person name="Porter S.S."/>
        </authorList>
    </citation>
    <scope>NUCLEOTIDE SEQUENCE [LARGE SCALE GENOMIC DNA]</scope>
    <source>
        <strain evidence="1 2">M0468</strain>
    </source>
</reference>
<comment type="caution">
    <text evidence="1">The sequence shown here is derived from an EMBL/GenBank/DDBJ whole genome shotgun (WGS) entry which is preliminary data.</text>
</comment>
<sequence length="597" mass="67289">MPSKIIWMLWLQGIETAPRIVKACVNSWQRMNPGWTIQILAKGNLADFLPDVSDPNSILSRSLSDAAYSDIVRIELLCRYGGVWVDATCYCLQPLDEWLDSVMSEDFFAFERPAPSRMLSSWFLAASQSSYLIYEWRRLVHQHWLNRADDPDYFWFHHLFGQAYQNSRKFRVLWDRVPKISANDPHIFAPYETRLLGAISEEDREIISLAQIPILKLTHKVDHSAAREGSIYQFLCDFGRHPSGCDIPHPSGRYATVADTVAKVPPILLCWYGSLKDNGTIGDLFAVQSVAARMKALGLDFKHLTANTAFEICGERVALDEIAEGDYAMLVFVCGPVIRDHPIVETIIRRFQSIRKIGISISLFSRDHINYVQPFDVALAREGGTQRFEDVAILAPSRVTPKRARELNEPLVVGLVLRGEQGEYGPQSSLHDRTSALTAHVLDSLATKYQVRSLEIEHHLTRSGRPPVEIEALYASCDLVLTTRFHGAVLAMRNEVPFIAIDQIRGGGKLTNLLSNSGWPFVYRIEHAKEDEVTGAALNLIEGDKRDLLLDVIENTKSRAVETLNALEVLLTTTPPAALRPSWRSRLQQGLARWLHG</sequence>
<accession>A0ACC6T4L1</accession>
<dbReference type="EMBL" id="JAMYRI010000015">
    <property type="protein sequence ID" value="MER9286884.1"/>
    <property type="molecule type" value="Genomic_DNA"/>
</dbReference>
<dbReference type="Proteomes" id="UP001480082">
    <property type="component" value="Unassembled WGS sequence"/>
</dbReference>
<organism evidence="1 2">
    <name type="scientific">Mesorhizobium australicum</name>
    <dbReference type="NCBI Taxonomy" id="536018"/>
    <lineage>
        <taxon>Bacteria</taxon>
        <taxon>Pseudomonadati</taxon>
        <taxon>Pseudomonadota</taxon>
        <taxon>Alphaproteobacteria</taxon>
        <taxon>Hyphomicrobiales</taxon>
        <taxon>Phyllobacteriaceae</taxon>
        <taxon>Mesorhizobium</taxon>
    </lineage>
</organism>
<proteinExistence type="predicted"/>
<keyword evidence="2" id="KW-1185">Reference proteome</keyword>
<evidence type="ECO:0000313" key="1">
    <source>
        <dbReference type="EMBL" id="MER9286884.1"/>
    </source>
</evidence>